<dbReference type="AlphaFoldDB" id="A0A6J4JEU7"/>
<name>A0A6J4JEU7_9SPHI</name>
<reference evidence="1" key="1">
    <citation type="submission" date="2020-02" db="EMBL/GenBank/DDBJ databases">
        <authorList>
            <person name="Meier V. D."/>
        </authorList>
    </citation>
    <scope>NUCLEOTIDE SEQUENCE</scope>
    <source>
        <strain evidence="1">AVDCRST_MAG56</strain>
    </source>
</reference>
<organism evidence="1">
    <name type="scientific">uncultured Cytophagales bacterium</name>
    <dbReference type="NCBI Taxonomy" id="158755"/>
    <lineage>
        <taxon>Bacteria</taxon>
        <taxon>Pseudomonadati</taxon>
        <taxon>Bacteroidota</taxon>
        <taxon>Sphingobacteriia</taxon>
        <taxon>Sphingobacteriales</taxon>
        <taxon>environmental samples</taxon>
    </lineage>
</organism>
<gene>
    <name evidence="1" type="ORF">AVDCRST_MAG56-3467</name>
</gene>
<dbReference type="EMBL" id="CADCTQ010000291">
    <property type="protein sequence ID" value="CAA9277286.1"/>
    <property type="molecule type" value="Genomic_DNA"/>
</dbReference>
<protein>
    <submittedName>
        <fullName evidence="1">Uncharacterized protein</fullName>
    </submittedName>
</protein>
<accession>A0A6J4JEU7</accession>
<proteinExistence type="predicted"/>
<sequence>MRSGARDENSGQKSCYRKINDCKDLFKPIIIWTFELYDLNESVLNVLQSQYTSNQCLLN</sequence>
<evidence type="ECO:0000313" key="1">
    <source>
        <dbReference type="EMBL" id="CAA9277286.1"/>
    </source>
</evidence>